<dbReference type="Gene3D" id="1.10.10.10">
    <property type="entry name" value="Winged helix-like DNA-binding domain superfamily/Winged helix DNA-binding domain"/>
    <property type="match status" value="1"/>
</dbReference>
<dbReference type="PROSITE" id="PS50931">
    <property type="entry name" value="HTH_LYSR"/>
    <property type="match status" value="1"/>
</dbReference>
<dbReference type="Gene3D" id="3.40.190.290">
    <property type="match status" value="1"/>
</dbReference>
<keyword evidence="4" id="KW-0804">Transcription</keyword>
<dbReference type="SUPFAM" id="SSF46785">
    <property type="entry name" value="Winged helix' DNA-binding domain"/>
    <property type="match status" value="1"/>
</dbReference>
<dbReference type="PRINTS" id="PR00039">
    <property type="entry name" value="HTHLYSR"/>
</dbReference>
<evidence type="ECO:0000256" key="3">
    <source>
        <dbReference type="ARBA" id="ARBA00023125"/>
    </source>
</evidence>
<organism evidence="6 7">
    <name type="scientific">Amycolatopsis acidicola</name>
    <dbReference type="NCBI Taxonomy" id="2596893"/>
    <lineage>
        <taxon>Bacteria</taxon>
        <taxon>Bacillati</taxon>
        <taxon>Actinomycetota</taxon>
        <taxon>Actinomycetes</taxon>
        <taxon>Pseudonocardiales</taxon>
        <taxon>Pseudonocardiaceae</taxon>
        <taxon>Amycolatopsis</taxon>
    </lineage>
</organism>
<dbReference type="InterPro" id="IPR005119">
    <property type="entry name" value="LysR_subst-bd"/>
</dbReference>
<evidence type="ECO:0000313" key="7">
    <source>
        <dbReference type="Proteomes" id="UP000319769"/>
    </source>
</evidence>
<evidence type="ECO:0000256" key="4">
    <source>
        <dbReference type="ARBA" id="ARBA00023163"/>
    </source>
</evidence>
<comment type="similarity">
    <text evidence="1">Belongs to the LysR transcriptional regulatory family.</text>
</comment>
<dbReference type="PANTHER" id="PTHR30126">
    <property type="entry name" value="HTH-TYPE TRANSCRIPTIONAL REGULATOR"/>
    <property type="match status" value="1"/>
</dbReference>
<dbReference type="EMBL" id="VMNW02000020">
    <property type="protein sequence ID" value="KAA9160759.1"/>
    <property type="molecule type" value="Genomic_DNA"/>
</dbReference>
<evidence type="ECO:0000256" key="1">
    <source>
        <dbReference type="ARBA" id="ARBA00009437"/>
    </source>
</evidence>
<dbReference type="Pfam" id="PF00126">
    <property type="entry name" value="HTH_1"/>
    <property type="match status" value="1"/>
</dbReference>
<sequence>MTPVSTPGPDQHRLLHGLTFDQLHAIRTIVATGSFREASKILCLTQPAISQRVRQIERMLGTPIFERHSGVGVTLTTTGEKILEFCERSMESLDALTADLEAALAPPNDSELRVMAPSDLIQYVLLPMLAPFHARHPHVSARVRQSASRAEIVSMLTSGKVDLAFDRSPTHPSLTTLARMNEHLYLVAPAGHELVKIPPKDRPAAIGNYPFAAYAPGMRTWNLAQRWAAKVGATIVPAIETRNVTVMKQAVRQYGALSIVPAISVSQEIRDGSMVAVEITDMPLTRTTAIAARPGEERTPAIHSFVEELAATYAQRSDSATAGIRWLAPPVEPAAS</sequence>
<dbReference type="SUPFAM" id="SSF53850">
    <property type="entry name" value="Periplasmic binding protein-like II"/>
    <property type="match status" value="1"/>
</dbReference>
<dbReference type="InterPro" id="IPR036390">
    <property type="entry name" value="WH_DNA-bd_sf"/>
</dbReference>
<dbReference type="AlphaFoldDB" id="A0A5N0V2U6"/>
<proteinExistence type="inferred from homology"/>
<keyword evidence="7" id="KW-1185">Reference proteome</keyword>
<name>A0A5N0V2U6_9PSEU</name>
<feature type="domain" description="HTH lysR-type" evidence="5">
    <location>
        <begin position="18"/>
        <end position="76"/>
    </location>
</feature>
<dbReference type="Proteomes" id="UP000319769">
    <property type="component" value="Unassembled WGS sequence"/>
</dbReference>
<dbReference type="InterPro" id="IPR036388">
    <property type="entry name" value="WH-like_DNA-bd_sf"/>
</dbReference>
<evidence type="ECO:0000259" key="5">
    <source>
        <dbReference type="PROSITE" id="PS50931"/>
    </source>
</evidence>
<keyword evidence="3" id="KW-0238">DNA-binding</keyword>
<dbReference type="OrthoDB" id="9789529at2"/>
<evidence type="ECO:0000313" key="6">
    <source>
        <dbReference type="EMBL" id="KAA9160759.1"/>
    </source>
</evidence>
<dbReference type="GO" id="GO:0000976">
    <property type="term" value="F:transcription cis-regulatory region binding"/>
    <property type="evidence" value="ECO:0007669"/>
    <property type="project" value="TreeGrafter"/>
</dbReference>
<reference evidence="6" key="1">
    <citation type="submission" date="2019-09" db="EMBL/GenBank/DDBJ databases">
        <authorList>
            <person name="Teo W.F.A."/>
            <person name="Duangmal K."/>
        </authorList>
    </citation>
    <scope>NUCLEOTIDE SEQUENCE [LARGE SCALE GENOMIC DNA]</scope>
    <source>
        <strain evidence="6">K81G1</strain>
    </source>
</reference>
<dbReference type="InterPro" id="IPR000847">
    <property type="entry name" value="LysR_HTH_N"/>
</dbReference>
<dbReference type="CDD" id="cd05466">
    <property type="entry name" value="PBP2_LTTR_substrate"/>
    <property type="match status" value="1"/>
</dbReference>
<evidence type="ECO:0000256" key="2">
    <source>
        <dbReference type="ARBA" id="ARBA00023015"/>
    </source>
</evidence>
<protein>
    <submittedName>
        <fullName evidence="6">LysR family transcriptional regulator</fullName>
    </submittedName>
</protein>
<accession>A0A5N0V2U6</accession>
<dbReference type="GO" id="GO:0003700">
    <property type="term" value="F:DNA-binding transcription factor activity"/>
    <property type="evidence" value="ECO:0007669"/>
    <property type="project" value="InterPro"/>
</dbReference>
<dbReference type="PANTHER" id="PTHR30126:SF39">
    <property type="entry name" value="HTH-TYPE TRANSCRIPTIONAL REGULATOR CYSL"/>
    <property type="match status" value="1"/>
</dbReference>
<keyword evidence="2" id="KW-0805">Transcription regulation</keyword>
<comment type="caution">
    <text evidence="6">The sequence shown here is derived from an EMBL/GenBank/DDBJ whole genome shotgun (WGS) entry which is preliminary data.</text>
</comment>
<dbReference type="Pfam" id="PF03466">
    <property type="entry name" value="LysR_substrate"/>
    <property type="match status" value="1"/>
</dbReference>
<gene>
    <name evidence="6" type="ORF">FPZ12_016590</name>
</gene>